<accession>A0A0H0XT89</accession>
<name>A0A0H0XT89_9SPHN</name>
<proteinExistence type="inferred from homology"/>
<protein>
    <recommendedName>
        <fullName evidence="8">Major facilitator superfamily (MFS) profile domain-containing protein</fullName>
    </recommendedName>
</protein>
<evidence type="ECO:0000256" key="3">
    <source>
        <dbReference type="ARBA" id="ARBA00022448"/>
    </source>
</evidence>
<keyword evidence="4 7" id="KW-0812">Transmembrane</keyword>
<feature type="transmembrane region" description="Helical" evidence="7">
    <location>
        <begin position="208"/>
        <end position="227"/>
    </location>
</feature>
<dbReference type="AlphaFoldDB" id="A0A0H0XT89"/>
<evidence type="ECO:0000256" key="5">
    <source>
        <dbReference type="ARBA" id="ARBA00022989"/>
    </source>
</evidence>
<dbReference type="EMBL" id="LBHU01000002">
    <property type="protein sequence ID" value="KLI63505.1"/>
    <property type="molecule type" value="Genomic_DNA"/>
</dbReference>
<feature type="transmembrane region" description="Helical" evidence="7">
    <location>
        <begin position="46"/>
        <end position="69"/>
    </location>
</feature>
<feature type="transmembrane region" description="Helical" evidence="7">
    <location>
        <begin position="141"/>
        <end position="162"/>
    </location>
</feature>
<dbReference type="PANTHER" id="PTHR12778:SF10">
    <property type="entry name" value="MAJOR FACILITATOR SUPERFAMILY DOMAIN-CONTAINING PROTEIN 3"/>
    <property type="match status" value="1"/>
</dbReference>
<feature type="domain" description="Major facilitator superfamily (MFS) profile" evidence="8">
    <location>
        <begin position="270"/>
        <end position="476"/>
    </location>
</feature>
<feature type="transmembrane region" description="Helical" evidence="7">
    <location>
        <begin position="114"/>
        <end position="135"/>
    </location>
</feature>
<feature type="transmembrane region" description="Helical" evidence="7">
    <location>
        <begin position="431"/>
        <end position="449"/>
    </location>
</feature>
<dbReference type="Proteomes" id="UP000053455">
    <property type="component" value="Unassembled WGS sequence"/>
</dbReference>
<feature type="transmembrane region" description="Helical" evidence="7">
    <location>
        <begin position="401"/>
        <end position="419"/>
    </location>
</feature>
<comment type="caution">
    <text evidence="9">The sequence shown here is derived from an EMBL/GenBank/DDBJ whole genome shotgun (WGS) entry which is preliminary data.</text>
</comment>
<dbReference type="InterPro" id="IPR020846">
    <property type="entry name" value="MFS_dom"/>
</dbReference>
<feature type="transmembrane region" description="Helical" evidence="7">
    <location>
        <begin position="340"/>
        <end position="357"/>
    </location>
</feature>
<dbReference type="InterPro" id="IPR036259">
    <property type="entry name" value="MFS_trans_sf"/>
</dbReference>
<keyword evidence="10" id="KW-1185">Reference proteome</keyword>
<evidence type="ECO:0000256" key="7">
    <source>
        <dbReference type="SAM" id="Phobius"/>
    </source>
</evidence>
<dbReference type="InterPro" id="IPR011701">
    <property type="entry name" value="MFS"/>
</dbReference>
<dbReference type="STRING" id="874156.GCA_001021555_01923"/>
<gene>
    <name evidence="9" type="ORF">AAV99_06980</name>
</gene>
<evidence type="ECO:0000256" key="1">
    <source>
        <dbReference type="ARBA" id="ARBA00004141"/>
    </source>
</evidence>
<evidence type="ECO:0000256" key="6">
    <source>
        <dbReference type="ARBA" id="ARBA00023136"/>
    </source>
</evidence>
<dbReference type="GO" id="GO:0022857">
    <property type="term" value="F:transmembrane transporter activity"/>
    <property type="evidence" value="ECO:0007669"/>
    <property type="project" value="InterPro"/>
</dbReference>
<dbReference type="PANTHER" id="PTHR12778">
    <property type="entry name" value="SOLUTE CARRIER FAMILY 33 ACETYL-COA TRANSPORTER -RELATED"/>
    <property type="match status" value="1"/>
</dbReference>
<feature type="transmembrane region" description="Helical" evidence="7">
    <location>
        <begin position="369"/>
        <end position="389"/>
    </location>
</feature>
<dbReference type="GO" id="GO:0016020">
    <property type="term" value="C:membrane"/>
    <property type="evidence" value="ECO:0007669"/>
    <property type="project" value="UniProtKB-SubCell"/>
</dbReference>
<dbReference type="PATRIC" id="fig|874156.12.peg.1435"/>
<keyword evidence="5 7" id="KW-1133">Transmembrane helix</keyword>
<feature type="transmembrane region" description="Helical" evidence="7">
    <location>
        <begin position="266"/>
        <end position="287"/>
    </location>
</feature>
<keyword evidence="6 7" id="KW-0472">Membrane</keyword>
<feature type="transmembrane region" description="Helical" evidence="7">
    <location>
        <begin position="307"/>
        <end position="328"/>
    </location>
</feature>
<keyword evidence="3" id="KW-0813">Transport</keyword>
<evidence type="ECO:0000313" key="9">
    <source>
        <dbReference type="EMBL" id="KLI63505.1"/>
    </source>
</evidence>
<evidence type="ECO:0000259" key="8">
    <source>
        <dbReference type="PROSITE" id="PS50850"/>
    </source>
</evidence>
<dbReference type="PROSITE" id="PS50850">
    <property type="entry name" value="MFS"/>
    <property type="match status" value="1"/>
</dbReference>
<reference evidence="9 10" key="1">
    <citation type="submission" date="2015-04" db="EMBL/GenBank/DDBJ databases">
        <title>The draft genome sequence of Erythrobacter marinus HWDM-33.</title>
        <authorList>
            <person name="Zhuang L."/>
            <person name="Liu Y."/>
            <person name="Shao Z."/>
        </authorList>
    </citation>
    <scope>NUCLEOTIDE SEQUENCE [LARGE SCALE GENOMIC DNA]</scope>
    <source>
        <strain evidence="9 10">HWDM-33</strain>
    </source>
</reference>
<comment type="similarity">
    <text evidence="2">Belongs to the major facilitator superfamily.</text>
</comment>
<feature type="transmembrane region" description="Helical" evidence="7">
    <location>
        <begin position="183"/>
        <end position="202"/>
    </location>
</feature>
<comment type="subcellular location">
    <subcellularLocation>
        <location evidence="1">Membrane</location>
        <topology evidence="1">Multi-pass membrane protein</topology>
    </subcellularLocation>
</comment>
<dbReference type="SUPFAM" id="SSF103473">
    <property type="entry name" value="MFS general substrate transporter"/>
    <property type="match status" value="1"/>
</dbReference>
<dbReference type="InterPro" id="IPR004752">
    <property type="entry name" value="AmpG_permease/AT-1"/>
</dbReference>
<organism evidence="9 10">
    <name type="scientific">Aurantiacibacter marinus</name>
    <dbReference type="NCBI Taxonomy" id="874156"/>
    <lineage>
        <taxon>Bacteria</taxon>
        <taxon>Pseudomonadati</taxon>
        <taxon>Pseudomonadota</taxon>
        <taxon>Alphaproteobacteria</taxon>
        <taxon>Sphingomonadales</taxon>
        <taxon>Erythrobacteraceae</taxon>
        <taxon>Aurantiacibacter</taxon>
    </lineage>
</organism>
<dbReference type="Gene3D" id="1.20.1250.20">
    <property type="entry name" value="MFS general substrate transporter like domains"/>
    <property type="match status" value="1"/>
</dbReference>
<evidence type="ECO:0000256" key="4">
    <source>
        <dbReference type="ARBA" id="ARBA00022692"/>
    </source>
</evidence>
<feature type="transmembrane region" description="Helical" evidence="7">
    <location>
        <begin position="81"/>
        <end position="102"/>
    </location>
</feature>
<evidence type="ECO:0000256" key="2">
    <source>
        <dbReference type="ARBA" id="ARBA00008335"/>
    </source>
</evidence>
<dbReference type="Pfam" id="PF07690">
    <property type="entry name" value="MFS_1"/>
    <property type="match status" value="1"/>
</dbReference>
<sequence length="476" mass="51470">MVNSDFANCLRMCQEYFGVASNGGRDIENTLAQERFVLSSSRRLRLFTLFILYVAQGVPIGLFWFAIPAWMAANGADATDIAYVLGLTALPWTLKLVNGFIMDRYTFLPMGRRRVWIAGAQCVMIALLLLCAVAQPGVKDILLLGIAGFLVNMATTFQDVAVDGLAVDIMEEDERARGSGMMFGGQAIGIALATMLTGFAIAQLGPAAAYLLAAFFIGLITAYILILRERPGERCLPWSNGEAHPRNLNIQLGAWWPILKTTLKSLLLPISVLWFPVLLVRGFHYGMFTALTPLIGAGEVGWDEQSITGVVGSAQLVGGILGLTIGGYLGDRLGAKRATITMFAAYIFVSLAMWMIADQWSDPGVFTAFVYAWAGLDVLITVAALPISMRLCDPRVAATQFTLYMACSNFGISIGAWASGFSEVFGGIRPMFLIVASMHLLGLLLMLTVKFPRKGAVPEEVLENVAEAPGPRPSIS</sequence>
<evidence type="ECO:0000313" key="10">
    <source>
        <dbReference type="Proteomes" id="UP000053455"/>
    </source>
</evidence>